<name>A0AAD9KQK4_RIDPI</name>
<keyword evidence="2" id="KW-1185">Reference proteome</keyword>
<gene>
    <name evidence="1" type="ORF">NP493_715g02037</name>
</gene>
<organism evidence="1 2">
    <name type="scientific">Ridgeia piscesae</name>
    <name type="common">Tubeworm</name>
    <dbReference type="NCBI Taxonomy" id="27915"/>
    <lineage>
        <taxon>Eukaryota</taxon>
        <taxon>Metazoa</taxon>
        <taxon>Spiralia</taxon>
        <taxon>Lophotrochozoa</taxon>
        <taxon>Annelida</taxon>
        <taxon>Polychaeta</taxon>
        <taxon>Sedentaria</taxon>
        <taxon>Canalipalpata</taxon>
        <taxon>Sabellida</taxon>
        <taxon>Siboglinidae</taxon>
        <taxon>Ridgeia</taxon>
    </lineage>
</organism>
<evidence type="ECO:0000313" key="1">
    <source>
        <dbReference type="EMBL" id="KAK2175677.1"/>
    </source>
</evidence>
<comment type="caution">
    <text evidence="1">The sequence shown here is derived from an EMBL/GenBank/DDBJ whole genome shotgun (WGS) entry which is preliminary data.</text>
</comment>
<dbReference type="EMBL" id="JAODUO010000714">
    <property type="protein sequence ID" value="KAK2175677.1"/>
    <property type="molecule type" value="Genomic_DNA"/>
</dbReference>
<dbReference type="Proteomes" id="UP001209878">
    <property type="component" value="Unassembled WGS sequence"/>
</dbReference>
<dbReference type="AlphaFoldDB" id="A0AAD9KQK4"/>
<accession>A0AAD9KQK4</accession>
<protein>
    <submittedName>
        <fullName evidence="1">Uncharacterized protein</fullName>
    </submittedName>
</protein>
<reference evidence="1" key="1">
    <citation type="journal article" date="2023" name="Mol. Biol. Evol.">
        <title>Third-Generation Sequencing Reveals the Adaptive Role of the Epigenome in Three Deep-Sea Polychaetes.</title>
        <authorList>
            <person name="Perez M."/>
            <person name="Aroh O."/>
            <person name="Sun Y."/>
            <person name="Lan Y."/>
            <person name="Juniper S.K."/>
            <person name="Young C.R."/>
            <person name="Angers B."/>
            <person name="Qian P.Y."/>
        </authorList>
    </citation>
    <scope>NUCLEOTIDE SEQUENCE</scope>
    <source>
        <strain evidence="1">R07B-5</strain>
    </source>
</reference>
<sequence length="79" mass="8531">MQSAAEWTHMGVAYPLQLHDGKYYISVQAVNNVQRGPLATTVCHSQPITVDRSPPVVQSITNVQYDDGTGVLSMDVEGG</sequence>
<proteinExistence type="predicted"/>
<evidence type="ECO:0000313" key="2">
    <source>
        <dbReference type="Proteomes" id="UP001209878"/>
    </source>
</evidence>